<evidence type="ECO:0000256" key="3">
    <source>
        <dbReference type="ARBA" id="ARBA00022729"/>
    </source>
</evidence>
<dbReference type="Proteomes" id="UP001524435">
    <property type="component" value="Unassembled WGS sequence"/>
</dbReference>
<comment type="caution">
    <text evidence="6">The sequence shown here is derived from an EMBL/GenBank/DDBJ whole genome shotgun (WGS) entry which is preliminary data.</text>
</comment>
<dbReference type="Gene3D" id="3.10.105.10">
    <property type="entry name" value="Dipeptide-binding Protein, Domain 3"/>
    <property type="match status" value="1"/>
</dbReference>
<evidence type="ECO:0000256" key="2">
    <source>
        <dbReference type="ARBA" id="ARBA00022448"/>
    </source>
</evidence>
<evidence type="ECO:0000256" key="4">
    <source>
        <dbReference type="SAM" id="MobiDB-lite"/>
    </source>
</evidence>
<proteinExistence type="inferred from homology"/>
<dbReference type="CDD" id="cd00995">
    <property type="entry name" value="PBP2_NikA_DppA_OppA_like"/>
    <property type="match status" value="1"/>
</dbReference>
<dbReference type="Pfam" id="PF00496">
    <property type="entry name" value="SBP_bac_5"/>
    <property type="match status" value="1"/>
</dbReference>
<name>A0ABT1SKS0_9FIRM</name>
<accession>A0ABT1SKS0</accession>
<feature type="domain" description="Solute-binding protein family 5" evidence="5">
    <location>
        <begin position="92"/>
        <end position="595"/>
    </location>
</feature>
<comment type="similarity">
    <text evidence="1">Belongs to the bacterial solute-binding protein 5 family.</text>
</comment>
<gene>
    <name evidence="6" type="ORF">NE663_06040</name>
</gene>
<feature type="region of interest" description="Disordered" evidence="4">
    <location>
        <begin position="385"/>
        <end position="411"/>
    </location>
</feature>
<reference evidence="6 7" key="1">
    <citation type="submission" date="2022-06" db="EMBL/GenBank/DDBJ databases">
        <title>Isolation of gut microbiota from human fecal samples.</title>
        <authorList>
            <person name="Pamer E.G."/>
            <person name="Barat B."/>
            <person name="Waligurski E."/>
            <person name="Medina S."/>
            <person name="Paddock L."/>
            <person name="Mostad J."/>
        </authorList>
    </citation>
    <scope>NUCLEOTIDE SEQUENCE [LARGE SCALE GENOMIC DNA]</scope>
    <source>
        <strain evidence="6 7">DFI.6.1</strain>
    </source>
</reference>
<dbReference type="RefSeq" id="WP_256197753.1">
    <property type="nucleotide sequence ID" value="NZ_JANGCH010000007.1"/>
</dbReference>
<keyword evidence="3" id="KW-0732">Signal</keyword>
<organism evidence="6 7">
    <name type="scientific">Massilicoli timonensis</name>
    <dbReference type="NCBI Taxonomy" id="2015901"/>
    <lineage>
        <taxon>Bacteria</taxon>
        <taxon>Bacillati</taxon>
        <taxon>Bacillota</taxon>
        <taxon>Erysipelotrichia</taxon>
        <taxon>Erysipelotrichales</taxon>
        <taxon>Erysipelotrichaceae</taxon>
        <taxon>Massilicoli</taxon>
    </lineage>
</organism>
<keyword evidence="7" id="KW-1185">Reference proteome</keyword>
<dbReference type="InterPro" id="IPR039424">
    <property type="entry name" value="SBP_5"/>
</dbReference>
<dbReference type="PROSITE" id="PS51257">
    <property type="entry name" value="PROKAR_LIPOPROTEIN"/>
    <property type="match status" value="1"/>
</dbReference>
<evidence type="ECO:0000313" key="7">
    <source>
        <dbReference type="Proteomes" id="UP001524435"/>
    </source>
</evidence>
<feature type="compositionally biased region" description="Basic and acidic residues" evidence="4">
    <location>
        <begin position="385"/>
        <end position="395"/>
    </location>
</feature>
<dbReference type="PIRSF" id="PIRSF002741">
    <property type="entry name" value="MppA"/>
    <property type="match status" value="1"/>
</dbReference>
<evidence type="ECO:0000256" key="1">
    <source>
        <dbReference type="ARBA" id="ARBA00005695"/>
    </source>
</evidence>
<protein>
    <submittedName>
        <fullName evidence="6">ABC transporter substrate-binding protein</fullName>
    </submittedName>
</protein>
<dbReference type="InterPro" id="IPR030678">
    <property type="entry name" value="Peptide/Ni-bd"/>
</dbReference>
<evidence type="ECO:0000259" key="5">
    <source>
        <dbReference type="Pfam" id="PF00496"/>
    </source>
</evidence>
<dbReference type="SUPFAM" id="SSF53850">
    <property type="entry name" value="Periplasmic binding protein-like II"/>
    <property type="match status" value="1"/>
</dbReference>
<dbReference type="EMBL" id="JANGCH010000007">
    <property type="protein sequence ID" value="MCQ5121820.1"/>
    <property type="molecule type" value="Genomic_DNA"/>
</dbReference>
<sequence>MKKLLTLFAVGVMGLSLVGCGSGDSGEESGTLRVASQEMNGDFIEGFGNSSYDLEVKNLLHNYYTTYDTDAEGAFVWNQSILKEEPSTEVDEAGNKTYTFKLAEDLKWSDGSDMTADDFIFNLLLIASDEWVAQLAADSTGDALLGYEKYHKGLATEEEGGINNIVYKQETDPDLRAANEAENGTVYDDEGYELDSNGKRIPVTGYLEDENGLPAVDADGNFIPVLTEAEGKNGVFQGVKKIDDYTFSLTIDASQLPYFYEESYVALYPKPMKHLAGEDAEIVSSDAGCELVGVDLSEIAPQIKSGYRKNPDVVSGPYKLVSFKNKQVKLTLNEYFKGDYKGDKPVIENILIKTVNATTDMDQLIAGEVDVLTGVVEGEKIEKARETDSLKEQTYDRNGYGNMPIHNDFGPTKDPAVRRALNYVLEKDEVIKNVLGGYGSTVYADYGVAQWMYQENKARVEEELNHYDYSIANANAELDTTEWKYEADGVTPFDASKAEDATDYFRYNANGEVLQINHLGTEDNTVTDAIETSMMKNCPKAGIKFTIERTDFAGLLENYYNGAAKPDSQRKYHTFNMATGFTPVYDPYYSSYYSGFSGTSLNATNTEDEVLDDLMMKMRSLDPSQKDEYSELWFQFQKRFNEIVPVIPVYANQYFDFYNAKLKGFNTGPMASWSEIVCDLSWEE</sequence>
<dbReference type="InterPro" id="IPR000914">
    <property type="entry name" value="SBP_5_dom"/>
</dbReference>
<dbReference type="PANTHER" id="PTHR30290">
    <property type="entry name" value="PERIPLASMIC BINDING COMPONENT OF ABC TRANSPORTER"/>
    <property type="match status" value="1"/>
</dbReference>
<evidence type="ECO:0000313" key="6">
    <source>
        <dbReference type="EMBL" id="MCQ5121820.1"/>
    </source>
</evidence>
<keyword evidence="2" id="KW-0813">Transport</keyword>
<dbReference type="Gene3D" id="3.40.190.10">
    <property type="entry name" value="Periplasmic binding protein-like II"/>
    <property type="match status" value="1"/>
</dbReference>
<dbReference type="PANTHER" id="PTHR30290:SF9">
    <property type="entry name" value="OLIGOPEPTIDE-BINDING PROTEIN APPA"/>
    <property type="match status" value="1"/>
</dbReference>